<accession>A0ABY7VUP9</accession>
<sequence length="953" mass="106968">MKKIILLLVLSLVFSSCGEKDNVTKEKQGSTAETVVQIPEIDKSGPFLAAKLSITQAIETMTRENPKAESDESFKMAKSAIENFQASEVTLFLSSGEALPQASLLIKANKEKLQNLDQHPLLRAVLIKTEENLYSFKEELIPKEAKDSLGPYQLKIENDYALLIPKGSQLTLSALQGSSAYMKADVLFQKNNSISLTCIIPDELNFNLSDIILKNEAIGGNRMAEQICKVFDGLLDQFKDSVEKIDYFTLAVNMAPENIQLELEQQFRDNSVGLNTHAALTGDSQEMDFDFVSDIKGVLATDKLQKDFSYKTGLLKGSFSWKKEDSQSVLRNLGGLIMGSVFNVPDPVASIGEIEVAYETDTPEISDIAQIKKDLPKLLQNAAFPDKFHGSSEQLTVHFEEIPGFGFRGNSLKYELLELTDKSGTVIPLKAKEKNSSDTFQSFIWIKFAETLKEFEAGKLKIKLISEVAPVIEKFEFKKGENDKVIKSKNAAVKLAYIDRDAVKILVKGPDKVKVVAYDKAGKVLKKKSVNGFSQNTKAKYMGEVERIKILVFGEKQNIEVVTMLDLSPIELAKEPSDVKRTRKGYKGTFYDDFSLSELKKLKVIKEEDPRRGTRLFIDLNKKSPSLNAEWNLFAMKDNKVENLTTSSNAYNGEMSWSMRKYKDHNPFTGAITFKVKTGVDLFELTAPKGGTSTSIRTKAGIEMKVKFDKNHVIITAPNMRRDNFTAYDLNGTILKFDTQRSENKKNVSTTTYVYWGTVAKIKFQTSTEEVEHTLFFDLASDVDPKIIKKTKEGLALHTKLLDTLKIIRSARNAHPVSYGDNLSFLHYSNQSISKAIADSDPLGAVSYGYTLTPFNGYKFTLAEGKINYSKKKEAFANKYPRKKKLTINGKEIEVNAYSGSYSLPYIVAYPVDKTQATYFMTGNEIFWKVTSEDLSYFPQNGRDDGWNRLYIK</sequence>
<evidence type="ECO:0000313" key="2">
    <source>
        <dbReference type="Proteomes" id="UP001214250"/>
    </source>
</evidence>
<dbReference type="PROSITE" id="PS51257">
    <property type="entry name" value="PROKAR_LIPOPROTEIN"/>
    <property type="match status" value="1"/>
</dbReference>
<organism evidence="1 2">
    <name type="scientific">Lentisphaera profundi</name>
    <dbReference type="NCBI Taxonomy" id="1658616"/>
    <lineage>
        <taxon>Bacteria</taxon>
        <taxon>Pseudomonadati</taxon>
        <taxon>Lentisphaerota</taxon>
        <taxon>Lentisphaeria</taxon>
        <taxon>Lentisphaerales</taxon>
        <taxon>Lentisphaeraceae</taxon>
        <taxon>Lentisphaera</taxon>
    </lineage>
</organism>
<dbReference type="Proteomes" id="UP001214250">
    <property type="component" value="Chromosome 1"/>
</dbReference>
<evidence type="ECO:0000313" key="1">
    <source>
        <dbReference type="EMBL" id="WDE96551.1"/>
    </source>
</evidence>
<dbReference type="EMBL" id="CP117811">
    <property type="protein sequence ID" value="WDE96551.1"/>
    <property type="molecule type" value="Genomic_DNA"/>
</dbReference>
<dbReference type="RefSeq" id="WP_274150616.1">
    <property type="nucleotide sequence ID" value="NZ_CP117811.1"/>
</dbReference>
<keyword evidence="2" id="KW-1185">Reference proteome</keyword>
<protein>
    <submittedName>
        <fullName evidence="1">Uncharacterized protein</fullName>
    </submittedName>
</protein>
<proteinExistence type="predicted"/>
<gene>
    <name evidence="1" type="ORF">PQO03_01040</name>
</gene>
<name>A0ABY7VUP9_9BACT</name>
<reference evidence="1 2" key="1">
    <citation type="submission" date="2023-02" db="EMBL/GenBank/DDBJ databases">
        <title>Genome sequence of Lentisphaera profundi SAORIC-696.</title>
        <authorList>
            <person name="Kim e."/>
            <person name="Cho J.-C."/>
            <person name="Choi A."/>
            <person name="Kang I."/>
        </authorList>
    </citation>
    <scope>NUCLEOTIDE SEQUENCE [LARGE SCALE GENOMIC DNA]</scope>
    <source>
        <strain evidence="1 2">SAORIC-696</strain>
    </source>
</reference>